<reference evidence="1" key="3">
    <citation type="journal article" date="2017" name="Nature">
        <title>Genome sequence of the progenitor of the wheat D genome Aegilops tauschii.</title>
        <authorList>
            <person name="Luo M.C."/>
            <person name="Gu Y.Q."/>
            <person name="Puiu D."/>
            <person name="Wang H."/>
            <person name="Twardziok S.O."/>
            <person name="Deal K.R."/>
            <person name="Huo N."/>
            <person name="Zhu T."/>
            <person name="Wang L."/>
            <person name="Wang Y."/>
            <person name="McGuire P.E."/>
            <person name="Liu S."/>
            <person name="Long H."/>
            <person name="Ramasamy R.K."/>
            <person name="Rodriguez J.C."/>
            <person name="Van S.L."/>
            <person name="Yuan L."/>
            <person name="Wang Z."/>
            <person name="Xia Z."/>
            <person name="Xiao L."/>
            <person name="Anderson O.D."/>
            <person name="Ouyang S."/>
            <person name="Liang Y."/>
            <person name="Zimin A.V."/>
            <person name="Pertea G."/>
            <person name="Qi P."/>
            <person name="Bennetzen J.L."/>
            <person name="Dai X."/>
            <person name="Dawson M.W."/>
            <person name="Muller H.G."/>
            <person name="Kugler K."/>
            <person name="Rivarola-Duarte L."/>
            <person name="Spannagl M."/>
            <person name="Mayer K.F.X."/>
            <person name="Lu F.H."/>
            <person name="Bevan M.W."/>
            <person name="Leroy P."/>
            <person name="Li P."/>
            <person name="You F.M."/>
            <person name="Sun Q."/>
            <person name="Liu Z."/>
            <person name="Lyons E."/>
            <person name="Wicker T."/>
            <person name="Salzberg S.L."/>
            <person name="Devos K.M."/>
            <person name="Dvorak J."/>
        </authorList>
    </citation>
    <scope>NUCLEOTIDE SEQUENCE [LARGE SCALE GENOMIC DNA]</scope>
    <source>
        <strain evidence="1">cv. AL8/78</strain>
    </source>
</reference>
<organism evidence="1 2">
    <name type="scientific">Aegilops tauschii subsp. strangulata</name>
    <name type="common">Goatgrass</name>
    <dbReference type="NCBI Taxonomy" id="200361"/>
    <lineage>
        <taxon>Eukaryota</taxon>
        <taxon>Viridiplantae</taxon>
        <taxon>Streptophyta</taxon>
        <taxon>Embryophyta</taxon>
        <taxon>Tracheophyta</taxon>
        <taxon>Spermatophyta</taxon>
        <taxon>Magnoliopsida</taxon>
        <taxon>Liliopsida</taxon>
        <taxon>Poales</taxon>
        <taxon>Poaceae</taxon>
        <taxon>BOP clade</taxon>
        <taxon>Pooideae</taxon>
        <taxon>Triticodae</taxon>
        <taxon>Triticeae</taxon>
        <taxon>Triticinae</taxon>
        <taxon>Aegilops</taxon>
    </lineage>
</organism>
<evidence type="ECO:0000313" key="2">
    <source>
        <dbReference type="Proteomes" id="UP000015105"/>
    </source>
</evidence>
<dbReference type="Gramene" id="AET6Gv20952600.1">
    <property type="protein sequence ID" value="AET6Gv20952600.1"/>
    <property type="gene ID" value="AET6Gv20952600"/>
</dbReference>
<reference evidence="1" key="5">
    <citation type="journal article" date="2021" name="G3 (Bethesda)">
        <title>Aegilops tauschii genome assembly Aet v5.0 features greater sequence contiguity and improved annotation.</title>
        <authorList>
            <person name="Wang L."/>
            <person name="Zhu T."/>
            <person name="Rodriguez J.C."/>
            <person name="Deal K.R."/>
            <person name="Dubcovsky J."/>
            <person name="McGuire P.E."/>
            <person name="Lux T."/>
            <person name="Spannagl M."/>
            <person name="Mayer K.F.X."/>
            <person name="Baldrich P."/>
            <person name="Meyers B.C."/>
            <person name="Huo N."/>
            <person name="Gu Y.Q."/>
            <person name="Zhou H."/>
            <person name="Devos K.M."/>
            <person name="Bennetzen J.L."/>
            <person name="Unver T."/>
            <person name="Budak H."/>
            <person name="Gulick P.J."/>
            <person name="Galiba G."/>
            <person name="Kalapos B."/>
            <person name="Nelson D.R."/>
            <person name="Li P."/>
            <person name="You F.M."/>
            <person name="Luo M.C."/>
            <person name="Dvorak J."/>
        </authorList>
    </citation>
    <scope>NUCLEOTIDE SEQUENCE [LARGE SCALE GENOMIC DNA]</scope>
    <source>
        <strain evidence="1">cv. AL8/78</strain>
    </source>
</reference>
<accession>A0A453Q2J2</accession>
<evidence type="ECO:0000313" key="1">
    <source>
        <dbReference type="EnsemblPlants" id="AET6Gv20952600.1"/>
    </source>
</evidence>
<keyword evidence="2" id="KW-1185">Reference proteome</keyword>
<dbReference type="EnsemblPlants" id="AET6Gv20952600.1">
    <property type="protein sequence ID" value="AET6Gv20952600.1"/>
    <property type="gene ID" value="AET6Gv20952600"/>
</dbReference>
<reference evidence="2" key="1">
    <citation type="journal article" date="2014" name="Science">
        <title>Ancient hybridizations among the ancestral genomes of bread wheat.</title>
        <authorList>
            <consortium name="International Wheat Genome Sequencing Consortium,"/>
            <person name="Marcussen T."/>
            <person name="Sandve S.R."/>
            <person name="Heier L."/>
            <person name="Spannagl M."/>
            <person name="Pfeifer M."/>
            <person name="Jakobsen K.S."/>
            <person name="Wulff B.B."/>
            <person name="Steuernagel B."/>
            <person name="Mayer K.F."/>
            <person name="Olsen O.A."/>
        </authorList>
    </citation>
    <scope>NUCLEOTIDE SEQUENCE [LARGE SCALE GENOMIC DNA]</scope>
    <source>
        <strain evidence="2">cv. AL8/78</strain>
    </source>
</reference>
<dbReference type="AlphaFoldDB" id="A0A453Q2J2"/>
<reference evidence="1" key="4">
    <citation type="submission" date="2019-03" db="UniProtKB">
        <authorList>
            <consortium name="EnsemblPlants"/>
        </authorList>
    </citation>
    <scope>IDENTIFICATION</scope>
</reference>
<dbReference type="Proteomes" id="UP000015105">
    <property type="component" value="Chromosome 6D"/>
</dbReference>
<protein>
    <submittedName>
        <fullName evidence="1">Uncharacterized protein</fullName>
    </submittedName>
</protein>
<sequence length="148" mass="16415">RDTRKEESQSRTLAASLFQIDLSCRRRTMAVAALRNLAAKIRIPGPAALRASPAPGPLAISHSTPPKVCSVRLPHRAQVNHQFILLRRARTLPICFVINVCMRMVHQSIGSSSLRFTQFRIFILRRSVPQVAPFANSGLAVASCCLFR</sequence>
<name>A0A453Q2J2_AEGTS</name>
<reference evidence="2" key="2">
    <citation type="journal article" date="2017" name="Nat. Plants">
        <title>The Aegilops tauschii genome reveals multiple impacts of transposons.</title>
        <authorList>
            <person name="Zhao G."/>
            <person name="Zou C."/>
            <person name="Li K."/>
            <person name="Wang K."/>
            <person name="Li T."/>
            <person name="Gao L."/>
            <person name="Zhang X."/>
            <person name="Wang H."/>
            <person name="Yang Z."/>
            <person name="Liu X."/>
            <person name="Jiang W."/>
            <person name="Mao L."/>
            <person name="Kong X."/>
            <person name="Jiao Y."/>
            <person name="Jia J."/>
        </authorList>
    </citation>
    <scope>NUCLEOTIDE SEQUENCE [LARGE SCALE GENOMIC DNA]</scope>
    <source>
        <strain evidence="2">cv. AL8/78</strain>
    </source>
</reference>
<proteinExistence type="predicted"/>